<dbReference type="NCBIfam" id="TIGR01578">
    <property type="entry name" value="MiaB-like-B"/>
    <property type="match status" value="1"/>
</dbReference>
<keyword evidence="16" id="KW-0472">Membrane</keyword>
<dbReference type="InterPro" id="IPR005839">
    <property type="entry name" value="Methylthiotransferase"/>
</dbReference>
<dbReference type="FunFam" id="3.80.30.20:FF:000002">
    <property type="entry name" value="threonylcarbamoyladenosine tRNA methylthiotransferase isoform X2"/>
    <property type="match status" value="1"/>
</dbReference>
<evidence type="ECO:0000313" key="20">
    <source>
        <dbReference type="EMBL" id="CCC91059.1"/>
    </source>
</evidence>
<evidence type="ECO:0000256" key="8">
    <source>
        <dbReference type="ARBA" id="ARBA00022691"/>
    </source>
</evidence>
<dbReference type="GO" id="GO:0051539">
    <property type="term" value="F:4 iron, 4 sulfur cluster binding"/>
    <property type="evidence" value="ECO:0007669"/>
    <property type="project" value="UniProtKB-KW"/>
</dbReference>
<keyword evidence="6" id="KW-0004">4Fe-4S</keyword>
<feature type="domain" description="MTTase N-terminal" evidence="18">
    <location>
        <begin position="88"/>
        <end position="196"/>
    </location>
</feature>
<dbReference type="InterPro" id="IPR023404">
    <property type="entry name" value="rSAM_horseshoe"/>
</dbReference>
<dbReference type="SFLD" id="SFLDG01082">
    <property type="entry name" value="B12-binding_domain_containing"/>
    <property type="match status" value="1"/>
</dbReference>
<keyword evidence="12" id="KW-0411">Iron-sulfur</keyword>
<evidence type="ECO:0000256" key="6">
    <source>
        <dbReference type="ARBA" id="ARBA00022485"/>
    </source>
</evidence>
<dbReference type="PROSITE" id="PS01278">
    <property type="entry name" value="MTTASE_RADICAL"/>
    <property type="match status" value="1"/>
</dbReference>
<evidence type="ECO:0000256" key="1">
    <source>
        <dbReference type="ARBA" id="ARBA00001966"/>
    </source>
</evidence>
<evidence type="ECO:0000256" key="12">
    <source>
        <dbReference type="ARBA" id="ARBA00023014"/>
    </source>
</evidence>
<evidence type="ECO:0000256" key="3">
    <source>
        <dbReference type="ARBA" id="ARBA00008616"/>
    </source>
</evidence>
<keyword evidence="8" id="KW-0949">S-adenosyl-L-methionine</keyword>
<dbReference type="EMBL" id="HE575319">
    <property type="protein sequence ID" value="CCC91059.1"/>
    <property type="molecule type" value="Genomic_DNA"/>
</dbReference>
<evidence type="ECO:0000256" key="9">
    <source>
        <dbReference type="ARBA" id="ARBA00022694"/>
    </source>
</evidence>
<organism evidence="20">
    <name type="scientific">Trypanosoma congolense (strain IL3000)</name>
    <dbReference type="NCBI Taxonomy" id="1068625"/>
    <lineage>
        <taxon>Eukaryota</taxon>
        <taxon>Discoba</taxon>
        <taxon>Euglenozoa</taxon>
        <taxon>Kinetoplastea</taxon>
        <taxon>Metakinetoplastina</taxon>
        <taxon>Trypanosomatida</taxon>
        <taxon>Trypanosomatidae</taxon>
        <taxon>Trypanosoma</taxon>
        <taxon>Nannomonas</taxon>
    </lineage>
</organism>
<dbReference type="NCBIfam" id="TIGR00089">
    <property type="entry name" value="MiaB/RimO family radical SAM methylthiotransferase"/>
    <property type="match status" value="1"/>
</dbReference>
<dbReference type="GO" id="GO:0005783">
    <property type="term" value="C:endoplasmic reticulum"/>
    <property type="evidence" value="ECO:0007669"/>
    <property type="project" value="TreeGrafter"/>
</dbReference>
<keyword evidence="16" id="KW-1133">Transmembrane helix</keyword>
<evidence type="ECO:0000259" key="17">
    <source>
        <dbReference type="PROSITE" id="PS50926"/>
    </source>
</evidence>
<dbReference type="PANTHER" id="PTHR11918">
    <property type="entry name" value="RADICAL SAM PROTEINS"/>
    <property type="match status" value="1"/>
</dbReference>
<feature type="domain" description="Radical SAM core" evidence="19">
    <location>
        <begin position="227"/>
        <end position="459"/>
    </location>
</feature>
<keyword evidence="9" id="KW-0819">tRNA processing</keyword>
<dbReference type="Gene3D" id="3.40.50.12160">
    <property type="entry name" value="Methylthiotransferase, N-terminal domain"/>
    <property type="match status" value="1"/>
</dbReference>
<dbReference type="PROSITE" id="PS51918">
    <property type="entry name" value="RADICAL_SAM"/>
    <property type="match status" value="1"/>
</dbReference>
<evidence type="ECO:0000256" key="13">
    <source>
        <dbReference type="ARBA" id="ARBA00023128"/>
    </source>
</evidence>
<feature type="transmembrane region" description="Helical" evidence="16">
    <location>
        <begin position="12"/>
        <end position="34"/>
    </location>
</feature>
<evidence type="ECO:0000259" key="19">
    <source>
        <dbReference type="PROSITE" id="PS51918"/>
    </source>
</evidence>
<dbReference type="AlphaFoldDB" id="G0UNU8"/>
<dbReference type="EC" id="2.8.4.5" evidence="4"/>
<dbReference type="Pfam" id="PF04055">
    <property type="entry name" value="Radical_SAM"/>
    <property type="match status" value="1"/>
</dbReference>
<dbReference type="InterPro" id="IPR058240">
    <property type="entry name" value="rSAM_sf"/>
</dbReference>
<protein>
    <recommendedName>
        <fullName evidence="5">Threonylcarbamoyladenosine tRNA methylthiotransferase</fullName>
        <ecNumber evidence="4">2.8.4.5</ecNumber>
    </recommendedName>
    <alternativeName>
        <fullName evidence="14">tRNA-t(6)A37 methylthiotransferase</fullName>
    </alternativeName>
</protein>
<dbReference type="InterPro" id="IPR013848">
    <property type="entry name" value="Methylthiotransferase_N"/>
</dbReference>
<dbReference type="PROSITE" id="PS50926">
    <property type="entry name" value="TRAM"/>
    <property type="match status" value="1"/>
</dbReference>
<dbReference type="InterPro" id="IPR020612">
    <property type="entry name" value="Methylthiotransferase_CS"/>
</dbReference>
<dbReference type="SUPFAM" id="SSF102114">
    <property type="entry name" value="Radical SAM enzymes"/>
    <property type="match status" value="1"/>
</dbReference>
<comment type="cofactor">
    <cofactor evidence="1">
        <name>[4Fe-4S] cluster</name>
        <dbReference type="ChEBI" id="CHEBI:49883"/>
    </cofactor>
</comment>
<evidence type="ECO:0000256" key="11">
    <source>
        <dbReference type="ARBA" id="ARBA00023004"/>
    </source>
</evidence>
<evidence type="ECO:0000256" key="15">
    <source>
        <dbReference type="ARBA" id="ARBA00051661"/>
    </source>
</evidence>
<evidence type="ECO:0000256" key="5">
    <source>
        <dbReference type="ARBA" id="ARBA00018810"/>
    </source>
</evidence>
<proteinExistence type="inferred from homology"/>
<dbReference type="VEuPathDB" id="TriTrypDB:TcIL3000_6_3050"/>
<evidence type="ECO:0000256" key="16">
    <source>
        <dbReference type="SAM" id="Phobius"/>
    </source>
</evidence>
<evidence type="ECO:0000256" key="2">
    <source>
        <dbReference type="ARBA" id="ARBA00002399"/>
    </source>
</evidence>
<keyword evidence="16" id="KW-0812">Transmembrane</keyword>
<reference evidence="20" key="1">
    <citation type="journal article" date="2012" name="Proc. Natl. Acad. Sci. U.S.A.">
        <title>Antigenic diversity is generated by distinct evolutionary mechanisms in African trypanosome species.</title>
        <authorList>
            <person name="Jackson A.P."/>
            <person name="Berry A."/>
            <person name="Aslett M."/>
            <person name="Allison H.C."/>
            <person name="Burton P."/>
            <person name="Vavrova-Anderson J."/>
            <person name="Brown R."/>
            <person name="Browne H."/>
            <person name="Corton N."/>
            <person name="Hauser H."/>
            <person name="Gamble J."/>
            <person name="Gilderthorp R."/>
            <person name="Marcello L."/>
            <person name="McQuillan J."/>
            <person name="Otto T.D."/>
            <person name="Quail M.A."/>
            <person name="Sanders M.J."/>
            <person name="van Tonder A."/>
            <person name="Ginger M.L."/>
            <person name="Field M.C."/>
            <person name="Barry J.D."/>
            <person name="Hertz-Fowler C."/>
            <person name="Berriman M."/>
        </authorList>
    </citation>
    <scope>NUCLEOTIDE SEQUENCE</scope>
    <source>
        <strain evidence="20">IL3000</strain>
    </source>
</reference>
<keyword evidence="7" id="KW-0808">Transferase</keyword>
<dbReference type="PROSITE" id="PS51449">
    <property type="entry name" value="MTTASE_N"/>
    <property type="match status" value="1"/>
</dbReference>
<dbReference type="InterPro" id="IPR038135">
    <property type="entry name" value="Methylthiotransferase_N_sf"/>
</dbReference>
<dbReference type="PANTHER" id="PTHR11918:SF45">
    <property type="entry name" value="THREONYLCARBAMOYLADENOSINE TRNA METHYLTHIOTRANSFERASE"/>
    <property type="match status" value="1"/>
</dbReference>
<keyword evidence="10" id="KW-0479">Metal-binding</keyword>
<dbReference type="SMART" id="SM00729">
    <property type="entry name" value="Elp3"/>
    <property type="match status" value="1"/>
</dbReference>
<accession>G0UNU8</accession>
<comment type="catalytic activity">
    <reaction evidence="15">
        <text>N(6)-L-threonylcarbamoyladenosine(37) in tRNA + (sulfur carrier)-SH + AH2 + 2 S-adenosyl-L-methionine = 2-methylsulfanyl-N(6)-L-threonylcarbamoyladenosine(37) in tRNA + (sulfur carrier)-H + 5'-deoxyadenosine + L-methionine + A + S-adenosyl-L-homocysteine + 2 H(+)</text>
        <dbReference type="Rhea" id="RHEA:37075"/>
        <dbReference type="Rhea" id="RHEA-COMP:10163"/>
        <dbReference type="Rhea" id="RHEA-COMP:11092"/>
        <dbReference type="Rhea" id="RHEA-COMP:14737"/>
        <dbReference type="Rhea" id="RHEA-COMP:14739"/>
        <dbReference type="ChEBI" id="CHEBI:13193"/>
        <dbReference type="ChEBI" id="CHEBI:15378"/>
        <dbReference type="ChEBI" id="CHEBI:17319"/>
        <dbReference type="ChEBI" id="CHEBI:17499"/>
        <dbReference type="ChEBI" id="CHEBI:29917"/>
        <dbReference type="ChEBI" id="CHEBI:57844"/>
        <dbReference type="ChEBI" id="CHEBI:57856"/>
        <dbReference type="ChEBI" id="CHEBI:59789"/>
        <dbReference type="ChEBI" id="CHEBI:64428"/>
        <dbReference type="ChEBI" id="CHEBI:74418"/>
        <dbReference type="ChEBI" id="CHEBI:74420"/>
        <dbReference type="EC" id="2.8.4.5"/>
    </reaction>
</comment>
<dbReference type="InterPro" id="IPR006638">
    <property type="entry name" value="Elp3/MiaA/NifB-like_rSAM"/>
</dbReference>
<name>G0UNU8_TRYCI</name>
<dbReference type="InterPro" id="IPR002792">
    <property type="entry name" value="TRAM_dom"/>
</dbReference>
<dbReference type="GO" id="GO:0035598">
    <property type="term" value="F:tRNA (N(6)-L-threonylcarbamoyladenosine(37)-C(2))-methylthiotransferase activity"/>
    <property type="evidence" value="ECO:0007669"/>
    <property type="project" value="UniProtKB-EC"/>
</dbReference>
<gene>
    <name evidence="20" type="ORF">TCIL3000_6_3050</name>
</gene>
<keyword evidence="13" id="KW-0496">Mitochondrion</keyword>
<dbReference type="SFLD" id="SFLDS00029">
    <property type="entry name" value="Radical_SAM"/>
    <property type="match status" value="1"/>
</dbReference>
<dbReference type="InterPro" id="IPR006466">
    <property type="entry name" value="MiaB-like_arc_euk"/>
</dbReference>
<comment type="function">
    <text evidence="2">Catalyzes the methylthiolation of N6-threonylcarbamoyladenosine (t(6)A), leading to the formation of 2-methylthio-N6-threonylcarbamoyladenosine (ms(2)t(6)A) at position 37 in tRNAs that read codons beginning with adenine.</text>
</comment>
<sequence length="578" mass="64167">MKPLGFAHPLSSLRVCIYLVLFSFFIDVGGVAVVRKRMTKIGVVEGDIEDVCCSLSSGSMRGPSVPMISNRRRRVLREDYGPGIPGNATVFVHTFGCGHNMSDGEYMAGQLAQSGFQITDEFSQADIYLLNSCTVKNPSEEHFVNMMNRVRATGKPLVVAGCVPQADPDNKQWAEVSVIGVRSIDRVSYVVNETLQGNCVRLIGSDKEQLRVGESDKLPALDLPKVRRNKYIEIIPISVGCLNCCTYCKTKYARGDLRSYPVSEIVGRVREVVDDGVKEIRLTSEDSGAYGIDIGTDIVQLLRAVAAELEGSDVMLRVGMSNPPYLLRHVDDFASILRHPNVYEFVHIPVQSGSNRILKTMLREYTVEEFCKCMDAIRTAVPRVTLATDIICAFPGEGEAEWRETMRLCEVAKFGVINITRFYPRRNTPAAAMKQIPTDIAKQRTTELTNFFNSYRTYDAMVGDVCQVTLLETAHDKHHLVGHTKNYVQVLVDPSEARMGERVTVVIVSATKYSVTGRVLRTEWEKTCARAAALFSSPRCINRNGLRAVALVCTVAACTVIHFLGHRRPSVGGLRKRL</sequence>
<dbReference type="Gene3D" id="3.80.30.20">
    <property type="entry name" value="tm_1862 like domain"/>
    <property type="match status" value="1"/>
</dbReference>
<feature type="domain" description="TRAM" evidence="17">
    <location>
        <begin position="459"/>
        <end position="521"/>
    </location>
</feature>
<evidence type="ECO:0000256" key="10">
    <source>
        <dbReference type="ARBA" id="ARBA00022723"/>
    </source>
</evidence>
<dbReference type="Pfam" id="PF01938">
    <property type="entry name" value="TRAM"/>
    <property type="match status" value="1"/>
</dbReference>
<comment type="similarity">
    <text evidence="3">Belongs to the methylthiotransferase family. CDKAL1 subfamily.</text>
</comment>
<dbReference type="GO" id="GO:0046872">
    <property type="term" value="F:metal ion binding"/>
    <property type="evidence" value="ECO:0007669"/>
    <property type="project" value="UniProtKB-KW"/>
</dbReference>
<keyword evidence="11" id="KW-0408">Iron</keyword>
<evidence type="ECO:0000256" key="4">
    <source>
        <dbReference type="ARBA" id="ARBA00013273"/>
    </source>
</evidence>
<dbReference type="Pfam" id="PF00919">
    <property type="entry name" value="UPF0004"/>
    <property type="match status" value="1"/>
</dbReference>
<evidence type="ECO:0000256" key="14">
    <source>
        <dbReference type="ARBA" id="ARBA00031213"/>
    </source>
</evidence>
<evidence type="ECO:0000259" key="18">
    <source>
        <dbReference type="PROSITE" id="PS51449"/>
    </source>
</evidence>
<dbReference type="InterPro" id="IPR007197">
    <property type="entry name" value="rSAM"/>
</dbReference>
<evidence type="ECO:0000256" key="7">
    <source>
        <dbReference type="ARBA" id="ARBA00022679"/>
    </source>
</evidence>